<reference evidence="2" key="1">
    <citation type="submission" date="2014-09" db="EMBL/GenBank/DDBJ databases">
        <title>Genome sequence of the luminous mushroom Mycena chlorophos for searching fungal bioluminescence genes.</title>
        <authorList>
            <person name="Tanaka Y."/>
            <person name="Kasuga D."/>
            <person name="Oba Y."/>
            <person name="Hase S."/>
            <person name="Sato K."/>
            <person name="Oba Y."/>
            <person name="Sakakibara Y."/>
        </authorList>
    </citation>
    <scope>NUCLEOTIDE SEQUENCE</scope>
</reference>
<organism evidence="2 3">
    <name type="scientific">Mycena chlorophos</name>
    <name type="common">Agaric fungus</name>
    <name type="synonym">Agaricus chlorophos</name>
    <dbReference type="NCBI Taxonomy" id="658473"/>
    <lineage>
        <taxon>Eukaryota</taxon>
        <taxon>Fungi</taxon>
        <taxon>Dikarya</taxon>
        <taxon>Basidiomycota</taxon>
        <taxon>Agaricomycotina</taxon>
        <taxon>Agaricomycetes</taxon>
        <taxon>Agaricomycetidae</taxon>
        <taxon>Agaricales</taxon>
        <taxon>Marasmiineae</taxon>
        <taxon>Mycenaceae</taxon>
        <taxon>Mycena</taxon>
    </lineage>
</organism>
<evidence type="ECO:0000313" key="2">
    <source>
        <dbReference type="EMBL" id="GAT45807.1"/>
    </source>
</evidence>
<dbReference type="EMBL" id="DF841719">
    <property type="protein sequence ID" value="GAT45807.1"/>
    <property type="molecule type" value="Genomic_DNA"/>
</dbReference>
<evidence type="ECO:0000313" key="3">
    <source>
        <dbReference type="Proteomes" id="UP000815677"/>
    </source>
</evidence>
<proteinExistence type="predicted"/>
<keyword evidence="1" id="KW-0812">Transmembrane</keyword>
<evidence type="ECO:0000256" key="1">
    <source>
        <dbReference type="SAM" id="Phobius"/>
    </source>
</evidence>
<gene>
    <name evidence="2" type="ORF">MCHLO_03367</name>
</gene>
<name>A0ABQ0L487_MYCCL</name>
<sequence length="135" mass="14527">MVGRSTSSKTPTSFAVLIIFPSSLGSFFFPACLRVTACQFCRKGISVLSAKKAHAGLCCGSRSRSRTFFPPASIGSISASRDTSVPFPSAMYLPITRVSLFSTSGAIPFACVWNCVMAPTVACTWWRRASIVGWR</sequence>
<keyword evidence="1" id="KW-0472">Membrane</keyword>
<keyword evidence="3" id="KW-1185">Reference proteome</keyword>
<keyword evidence="1" id="KW-1133">Transmembrane helix</keyword>
<feature type="transmembrane region" description="Helical" evidence="1">
    <location>
        <begin position="12"/>
        <end position="33"/>
    </location>
</feature>
<protein>
    <recommendedName>
        <fullName evidence="4">Secreted protein</fullName>
    </recommendedName>
</protein>
<evidence type="ECO:0008006" key="4">
    <source>
        <dbReference type="Google" id="ProtNLM"/>
    </source>
</evidence>
<dbReference type="Proteomes" id="UP000815677">
    <property type="component" value="Unassembled WGS sequence"/>
</dbReference>
<accession>A0ABQ0L487</accession>